<keyword evidence="14" id="KW-1185">Reference proteome</keyword>
<gene>
    <name evidence="13" type="ORF">NEOLI_005274</name>
</gene>
<sequence length="244" mass="28375">VLYILPSFRPNKSQTKDDPSVIKRRFCAVCLACLLSFYITSFYTFDSIRFIKLWPVKLEKMASGVYLTLLLFSGPLFEWQWADKGWKTCLLDGVDDMACWIGWRNYVVGPFTEEFVFRGCIVSLFVLVKSSECKIIFLTPFFFGIAHLHHFYEFYLSKPELWRLGIFRSVFQFSYTTIFGWYAVFLFLRLETLWAPVIAHAFCNVMGLPRLWGRVNGGLINTVAYYLILISGMVGFIRGIVDLI</sequence>
<accession>A0A1U7LHB5</accession>
<name>A0A1U7LHB5_NEOID</name>
<dbReference type="InterPro" id="IPR039731">
    <property type="entry name" value="Rce1"/>
</dbReference>
<dbReference type="Pfam" id="PF02517">
    <property type="entry name" value="Rce1-like"/>
    <property type="match status" value="1"/>
</dbReference>
<comment type="similarity">
    <text evidence="2">Belongs to the peptidase U48 family.</text>
</comment>
<evidence type="ECO:0000256" key="10">
    <source>
        <dbReference type="ARBA" id="ARBA00049729"/>
    </source>
</evidence>
<evidence type="ECO:0000256" key="9">
    <source>
        <dbReference type="ARBA" id="ARBA00047280"/>
    </source>
</evidence>
<reference evidence="13 14" key="1">
    <citation type="submission" date="2016-04" db="EMBL/GenBank/DDBJ databases">
        <title>Evolutionary innovation and constraint leading to complex multicellularity in the Ascomycota.</title>
        <authorList>
            <person name="Cisse O."/>
            <person name="Nguyen A."/>
            <person name="Hewitt D.A."/>
            <person name="Jedd G."/>
            <person name="Stajich J.E."/>
        </authorList>
    </citation>
    <scope>NUCLEOTIDE SEQUENCE [LARGE SCALE GENOMIC DNA]</scope>
    <source>
        <strain evidence="13 14">DAH-3</strain>
    </source>
</reference>
<evidence type="ECO:0000313" key="13">
    <source>
        <dbReference type="EMBL" id="OLL22039.1"/>
    </source>
</evidence>
<evidence type="ECO:0000256" key="3">
    <source>
        <dbReference type="ARBA" id="ARBA00022670"/>
    </source>
</evidence>
<dbReference type="OMA" id="HSFCNWC"/>
<evidence type="ECO:0000256" key="8">
    <source>
        <dbReference type="ARBA" id="ARBA00023136"/>
    </source>
</evidence>
<dbReference type="OrthoDB" id="271604at2759"/>
<feature type="transmembrane region" description="Helical" evidence="11">
    <location>
        <begin position="135"/>
        <end position="152"/>
    </location>
</feature>
<dbReference type="InterPro" id="IPR003675">
    <property type="entry name" value="Rce1/LyrA-like_dom"/>
</dbReference>
<feature type="transmembrane region" description="Helical" evidence="11">
    <location>
        <begin position="26"/>
        <end position="45"/>
    </location>
</feature>
<dbReference type="GO" id="GO:0004222">
    <property type="term" value="F:metalloendopeptidase activity"/>
    <property type="evidence" value="ECO:0007669"/>
    <property type="project" value="InterPro"/>
</dbReference>
<dbReference type="STRING" id="1198029.A0A1U7LHB5"/>
<dbReference type="GO" id="GO:0005789">
    <property type="term" value="C:endoplasmic reticulum membrane"/>
    <property type="evidence" value="ECO:0007669"/>
    <property type="project" value="UniProtKB-SubCell"/>
</dbReference>
<keyword evidence="5" id="KW-0378">Hydrolase</keyword>
<dbReference type="Proteomes" id="UP000186594">
    <property type="component" value="Unassembled WGS sequence"/>
</dbReference>
<feature type="transmembrane region" description="Helical" evidence="11">
    <location>
        <begin position="164"/>
        <end position="188"/>
    </location>
</feature>
<keyword evidence="3 13" id="KW-0645">Protease</keyword>
<evidence type="ECO:0000256" key="7">
    <source>
        <dbReference type="ARBA" id="ARBA00022989"/>
    </source>
</evidence>
<dbReference type="EC" id="3.4.26.1" evidence="10"/>
<evidence type="ECO:0000259" key="12">
    <source>
        <dbReference type="Pfam" id="PF02517"/>
    </source>
</evidence>
<comment type="caution">
    <text evidence="13">The sequence shown here is derived from an EMBL/GenBank/DDBJ whole genome shotgun (WGS) entry which is preliminary data.</text>
</comment>
<evidence type="ECO:0000256" key="1">
    <source>
        <dbReference type="ARBA" id="ARBA00004477"/>
    </source>
</evidence>
<dbReference type="EMBL" id="LXFE01003972">
    <property type="protein sequence ID" value="OLL22039.1"/>
    <property type="molecule type" value="Genomic_DNA"/>
</dbReference>
<evidence type="ECO:0000256" key="11">
    <source>
        <dbReference type="SAM" id="Phobius"/>
    </source>
</evidence>
<feature type="transmembrane region" description="Helical" evidence="11">
    <location>
        <begin position="193"/>
        <end position="212"/>
    </location>
</feature>
<comment type="catalytic activity">
    <reaction evidence="9">
        <text>Hydrolyzes the peptide bond -P2-(S-farnesyl or geranylgeranyl)C-P1'-P2'-P3'-COOH where P1' and P2' are amino acids with aliphatic sidechains and P3' is any C-terminal residue.</text>
        <dbReference type="EC" id="3.4.26.1"/>
    </reaction>
</comment>
<evidence type="ECO:0000256" key="4">
    <source>
        <dbReference type="ARBA" id="ARBA00022692"/>
    </source>
</evidence>
<feature type="non-terminal residue" evidence="13">
    <location>
        <position position="1"/>
    </location>
</feature>
<keyword evidence="7 11" id="KW-1133">Transmembrane helix</keyword>
<dbReference type="PANTHER" id="PTHR13046:SF0">
    <property type="entry name" value="CAAX PRENYL PROTEASE 2"/>
    <property type="match status" value="1"/>
</dbReference>
<comment type="subcellular location">
    <subcellularLocation>
        <location evidence="1">Endoplasmic reticulum membrane</location>
        <topology evidence="1">Multi-pass membrane protein</topology>
    </subcellularLocation>
</comment>
<dbReference type="PANTHER" id="PTHR13046">
    <property type="entry name" value="PROTEASE U48 CAAX PRENYL PROTEASE RCE1"/>
    <property type="match status" value="1"/>
</dbReference>
<feature type="domain" description="CAAX prenyl protease 2/Lysostaphin resistance protein A-like" evidence="12">
    <location>
        <begin position="98"/>
        <end position="206"/>
    </location>
</feature>
<keyword evidence="4 11" id="KW-0812">Transmembrane</keyword>
<evidence type="ECO:0000256" key="2">
    <source>
        <dbReference type="ARBA" id="ARBA00006897"/>
    </source>
</evidence>
<dbReference type="GO" id="GO:0071586">
    <property type="term" value="P:CAAX-box protein processing"/>
    <property type="evidence" value="ECO:0007669"/>
    <property type="project" value="InterPro"/>
</dbReference>
<evidence type="ECO:0000313" key="14">
    <source>
        <dbReference type="Proteomes" id="UP000186594"/>
    </source>
</evidence>
<proteinExistence type="inferred from homology"/>
<organism evidence="13 14">
    <name type="scientific">Neolecta irregularis (strain DAH-3)</name>
    <dbReference type="NCBI Taxonomy" id="1198029"/>
    <lineage>
        <taxon>Eukaryota</taxon>
        <taxon>Fungi</taxon>
        <taxon>Dikarya</taxon>
        <taxon>Ascomycota</taxon>
        <taxon>Taphrinomycotina</taxon>
        <taxon>Neolectales</taxon>
        <taxon>Neolectaceae</taxon>
        <taxon>Neolecta</taxon>
    </lineage>
</organism>
<evidence type="ECO:0000256" key="6">
    <source>
        <dbReference type="ARBA" id="ARBA00022824"/>
    </source>
</evidence>
<keyword evidence="6" id="KW-0256">Endoplasmic reticulum</keyword>
<feature type="transmembrane region" description="Helical" evidence="11">
    <location>
        <begin position="224"/>
        <end position="241"/>
    </location>
</feature>
<dbReference type="AlphaFoldDB" id="A0A1U7LHB5"/>
<evidence type="ECO:0000256" key="5">
    <source>
        <dbReference type="ARBA" id="ARBA00022801"/>
    </source>
</evidence>
<protein>
    <recommendedName>
        <fullName evidence="10">intramembrane prenyl-peptidase Rce1</fullName>
        <ecNumber evidence="10">3.4.26.1</ecNumber>
    </recommendedName>
</protein>
<keyword evidence="8 11" id="KW-0472">Membrane</keyword>